<dbReference type="InterPro" id="IPR050194">
    <property type="entry name" value="Glycosyltransferase_grp1"/>
</dbReference>
<dbReference type="AlphaFoldDB" id="A0A9D1D0J8"/>
<dbReference type="GO" id="GO:0016757">
    <property type="term" value="F:glycosyltransferase activity"/>
    <property type="evidence" value="ECO:0007669"/>
    <property type="project" value="InterPro"/>
</dbReference>
<dbReference type="InterPro" id="IPR001296">
    <property type="entry name" value="Glyco_trans_1"/>
</dbReference>
<comment type="caution">
    <text evidence="3">The sequence shown here is derived from an EMBL/GenBank/DDBJ whole genome shotgun (WGS) entry which is preliminary data.</text>
</comment>
<feature type="domain" description="Glycosyl transferase family 1" evidence="1">
    <location>
        <begin position="148"/>
        <end position="299"/>
    </location>
</feature>
<organism evidence="3 4">
    <name type="scientific">Candidatus Limivivens merdigallinarum</name>
    <dbReference type="NCBI Taxonomy" id="2840859"/>
    <lineage>
        <taxon>Bacteria</taxon>
        <taxon>Bacillati</taxon>
        <taxon>Bacillota</taxon>
        <taxon>Clostridia</taxon>
        <taxon>Lachnospirales</taxon>
        <taxon>Lachnospiraceae</taxon>
        <taxon>Lachnospiraceae incertae sedis</taxon>
        <taxon>Candidatus Limivivens</taxon>
    </lineage>
</organism>
<evidence type="ECO:0000313" key="4">
    <source>
        <dbReference type="Proteomes" id="UP000886886"/>
    </source>
</evidence>
<feature type="domain" description="Glycosyltransferase subfamily 4-like N-terminal" evidence="2">
    <location>
        <begin position="41"/>
        <end position="139"/>
    </location>
</feature>
<evidence type="ECO:0000259" key="2">
    <source>
        <dbReference type="Pfam" id="PF13439"/>
    </source>
</evidence>
<accession>A0A9D1D0J8</accession>
<gene>
    <name evidence="3" type="ORF">IAB26_06165</name>
</gene>
<name>A0A9D1D0J8_9FIRM</name>
<sequence length="346" mass="39276">MNVLLYAGSKKLVSKSGVGMARSHQEEALKQNGVVFTENPNEDYDVVHINTVFPTSYLMAKRAKREGKKVICHGHSTMEDFRNSFVGSNAMAPLFKKWIIKCYDTADLVLTPTEYSRRILKSYGLKAPILPISNGIDTDAFRKQPGQRERFRRRYGLKEGEKAVVSVGLPIERKGILDFIQMALRFPEYRFFWFGAANPLLIPKEIKRAIREAPKNVSFPGYVGREELLDVYGGADLFLFLSKEETEGIVVLEALAMEIPVLLRDIPVYDGWIHDGKEAYRRKGFDKLAQAAEEILDGKLPDLSANGRKLAESRNLKITGQRLASIYRGLYNEEVSTTKRQFAVYR</sequence>
<reference evidence="3" key="2">
    <citation type="journal article" date="2021" name="PeerJ">
        <title>Extensive microbial diversity within the chicken gut microbiome revealed by metagenomics and culture.</title>
        <authorList>
            <person name="Gilroy R."/>
            <person name="Ravi A."/>
            <person name="Getino M."/>
            <person name="Pursley I."/>
            <person name="Horton D.L."/>
            <person name="Alikhan N.F."/>
            <person name="Baker D."/>
            <person name="Gharbi K."/>
            <person name="Hall N."/>
            <person name="Watson M."/>
            <person name="Adriaenssens E.M."/>
            <person name="Foster-Nyarko E."/>
            <person name="Jarju S."/>
            <person name="Secka A."/>
            <person name="Antonio M."/>
            <person name="Oren A."/>
            <person name="Chaudhuri R.R."/>
            <person name="La Ragione R."/>
            <person name="Hildebrand F."/>
            <person name="Pallen M.J."/>
        </authorList>
    </citation>
    <scope>NUCLEOTIDE SEQUENCE</scope>
    <source>
        <strain evidence="3">ChiSjej3B21-11622</strain>
    </source>
</reference>
<protein>
    <submittedName>
        <fullName evidence="3">Glycosyltransferase</fullName>
    </submittedName>
</protein>
<dbReference type="Pfam" id="PF00534">
    <property type="entry name" value="Glycos_transf_1"/>
    <property type="match status" value="1"/>
</dbReference>
<proteinExistence type="predicted"/>
<dbReference type="InterPro" id="IPR028098">
    <property type="entry name" value="Glyco_trans_4-like_N"/>
</dbReference>
<reference evidence="3" key="1">
    <citation type="submission" date="2020-10" db="EMBL/GenBank/DDBJ databases">
        <authorList>
            <person name="Gilroy R."/>
        </authorList>
    </citation>
    <scope>NUCLEOTIDE SEQUENCE</scope>
    <source>
        <strain evidence="3">ChiSjej3B21-11622</strain>
    </source>
</reference>
<evidence type="ECO:0000313" key="3">
    <source>
        <dbReference type="EMBL" id="HIQ96127.1"/>
    </source>
</evidence>
<dbReference type="Gene3D" id="3.40.50.2000">
    <property type="entry name" value="Glycogen Phosphorylase B"/>
    <property type="match status" value="2"/>
</dbReference>
<dbReference type="PANTHER" id="PTHR45947">
    <property type="entry name" value="SULFOQUINOVOSYL TRANSFERASE SQD2"/>
    <property type="match status" value="1"/>
</dbReference>
<dbReference type="EMBL" id="DVFT01000092">
    <property type="protein sequence ID" value="HIQ96127.1"/>
    <property type="molecule type" value="Genomic_DNA"/>
</dbReference>
<dbReference type="Proteomes" id="UP000886886">
    <property type="component" value="Unassembled WGS sequence"/>
</dbReference>
<dbReference type="SUPFAM" id="SSF53756">
    <property type="entry name" value="UDP-Glycosyltransferase/glycogen phosphorylase"/>
    <property type="match status" value="1"/>
</dbReference>
<evidence type="ECO:0000259" key="1">
    <source>
        <dbReference type="Pfam" id="PF00534"/>
    </source>
</evidence>
<dbReference type="Pfam" id="PF13439">
    <property type="entry name" value="Glyco_transf_4"/>
    <property type="match status" value="1"/>
</dbReference>
<dbReference type="PANTHER" id="PTHR45947:SF3">
    <property type="entry name" value="SULFOQUINOVOSYL TRANSFERASE SQD2"/>
    <property type="match status" value="1"/>
</dbReference>